<comment type="similarity">
    <text evidence="2 9">Belongs to the arsenical resistance-3 (ACR3) (TC 2.A.59) family.</text>
</comment>
<accession>A0A137NQS7</accession>
<dbReference type="PANTHER" id="PTHR43057:SF1">
    <property type="entry name" value="ARSENICAL-RESISTANCE PROTEIN 3"/>
    <property type="match status" value="1"/>
</dbReference>
<keyword evidence="8 9" id="KW-0472">Membrane</keyword>
<evidence type="ECO:0000256" key="2">
    <source>
        <dbReference type="ARBA" id="ARBA00010110"/>
    </source>
</evidence>
<dbReference type="GO" id="GO:0015104">
    <property type="term" value="F:antimonite transmembrane transporter activity"/>
    <property type="evidence" value="ECO:0007669"/>
    <property type="project" value="TreeGrafter"/>
</dbReference>
<feature type="transmembrane region" description="Helical" evidence="10">
    <location>
        <begin position="40"/>
        <end position="59"/>
    </location>
</feature>
<feature type="transmembrane region" description="Helical" evidence="10">
    <location>
        <begin position="308"/>
        <end position="329"/>
    </location>
</feature>
<evidence type="ECO:0000313" key="11">
    <source>
        <dbReference type="EMBL" id="KXN65117.1"/>
    </source>
</evidence>
<dbReference type="EMBL" id="KQ964977">
    <property type="protein sequence ID" value="KXN65117.1"/>
    <property type="molecule type" value="Genomic_DNA"/>
</dbReference>
<keyword evidence="12" id="KW-1185">Reference proteome</keyword>
<keyword evidence="6" id="KW-0059">Arsenical resistance</keyword>
<feature type="transmembrane region" description="Helical" evidence="10">
    <location>
        <begin position="80"/>
        <end position="103"/>
    </location>
</feature>
<evidence type="ECO:0000256" key="8">
    <source>
        <dbReference type="ARBA" id="ARBA00023136"/>
    </source>
</evidence>
<dbReference type="FunFam" id="1.20.1530.20:FF:000009">
    <property type="entry name" value="Arsenite transporter, ACR3 family"/>
    <property type="match status" value="1"/>
</dbReference>
<feature type="transmembrane region" description="Helical" evidence="10">
    <location>
        <begin position="178"/>
        <end position="200"/>
    </location>
</feature>
<sequence>MGLSFIDRFLTVWIFLSMLLGVLLGYYVPDVSVKLSSIKFAEVSLPMCIGLIWMMYPILCKVRYECLNTTLKSKETWKHIALSLIINWVISPLVMVVLGWVTLFDLVEYRSGLILVGTARCIAMVLVWNRLAGGDEELCAIIVAFNSLLQVLLYGPLSYLLVIIFSKGSPMGINMWPVVQSVLVFLGIPLFLSIITRYIFIKINRKFFENTFLPVIGPTSLLALLFVIIVMFASQGHDIIINIKTVFRVVVPLVIYFVLMFFSVLAFCYYICIPYKMMSVQSFTAASNNFELAIAVASSVYGETSKEAMAATIGPLVEVPILLLFVYVLKYIKKKWYDPKTEQCGCKDD</sequence>
<gene>
    <name evidence="11" type="ORF">CONCODRAFT_13412</name>
</gene>
<evidence type="ECO:0000256" key="5">
    <source>
        <dbReference type="ARBA" id="ARBA00022692"/>
    </source>
</evidence>
<keyword evidence="7 9" id="KW-1133">Transmembrane helix</keyword>
<evidence type="ECO:0000256" key="9">
    <source>
        <dbReference type="PIRNR" id="PIRNR005508"/>
    </source>
</evidence>
<evidence type="ECO:0000256" key="10">
    <source>
        <dbReference type="SAM" id="Phobius"/>
    </source>
</evidence>
<dbReference type="InterPro" id="IPR004706">
    <property type="entry name" value="Arsenical-R_Acr3"/>
</dbReference>
<evidence type="ECO:0000256" key="3">
    <source>
        <dbReference type="ARBA" id="ARBA00022448"/>
    </source>
</evidence>
<dbReference type="OMA" id="MVLMWGY"/>
<dbReference type="PIRSF" id="PIRSF005508">
    <property type="entry name" value="Acr3"/>
    <property type="match status" value="1"/>
</dbReference>
<dbReference type="Pfam" id="PF01758">
    <property type="entry name" value="SBF"/>
    <property type="match status" value="1"/>
</dbReference>
<reference evidence="11 12" key="1">
    <citation type="journal article" date="2015" name="Genome Biol. Evol.">
        <title>Phylogenomic analyses indicate that early fungi evolved digesting cell walls of algal ancestors of land plants.</title>
        <authorList>
            <person name="Chang Y."/>
            <person name="Wang S."/>
            <person name="Sekimoto S."/>
            <person name="Aerts A.L."/>
            <person name="Choi C."/>
            <person name="Clum A."/>
            <person name="LaButti K.M."/>
            <person name="Lindquist E.A."/>
            <person name="Yee Ngan C."/>
            <person name="Ohm R.A."/>
            <person name="Salamov A.A."/>
            <person name="Grigoriev I.V."/>
            <person name="Spatafora J.W."/>
            <person name="Berbee M.L."/>
        </authorList>
    </citation>
    <scope>NUCLEOTIDE SEQUENCE [LARGE SCALE GENOMIC DNA]</scope>
    <source>
        <strain evidence="11 12">NRRL 28638</strain>
    </source>
</reference>
<dbReference type="InterPro" id="IPR038770">
    <property type="entry name" value="Na+/solute_symporter_sf"/>
</dbReference>
<dbReference type="NCBIfam" id="TIGR00832">
    <property type="entry name" value="acr3"/>
    <property type="match status" value="1"/>
</dbReference>
<feature type="transmembrane region" description="Helical" evidence="10">
    <location>
        <begin position="253"/>
        <end position="273"/>
    </location>
</feature>
<dbReference type="GO" id="GO:0005886">
    <property type="term" value="C:plasma membrane"/>
    <property type="evidence" value="ECO:0007669"/>
    <property type="project" value="UniProtKB-SubCell"/>
</dbReference>
<evidence type="ECO:0000313" key="12">
    <source>
        <dbReference type="Proteomes" id="UP000070444"/>
    </source>
</evidence>
<dbReference type="GO" id="GO:0046685">
    <property type="term" value="P:response to arsenic-containing substance"/>
    <property type="evidence" value="ECO:0007669"/>
    <property type="project" value="UniProtKB-KW"/>
</dbReference>
<keyword evidence="4 9" id="KW-1003">Cell membrane</keyword>
<name>A0A137NQS7_CONC2</name>
<dbReference type="GO" id="GO:0015105">
    <property type="term" value="F:arsenite transmembrane transporter activity"/>
    <property type="evidence" value="ECO:0007669"/>
    <property type="project" value="TreeGrafter"/>
</dbReference>
<dbReference type="PANTHER" id="PTHR43057">
    <property type="entry name" value="ARSENITE EFFLUX TRANSPORTER"/>
    <property type="match status" value="1"/>
</dbReference>
<comment type="subcellular location">
    <subcellularLocation>
        <location evidence="1 9">Cell membrane</location>
        <topology evidence="1 9">Multi-pass membrane protein</topology>
    </subcellularLocation>
</comment>
<feature type="transmembrane region" description="Helical" evidence="10">
    <location>
        <begin position="140"/>
        <end position="166"/>
    </location>
</feature>
<dbReference type="InterPro" id="IPR002657">
    <property type="entry name" value="BilAc:Na_symport/Acr3"/>
</dbReference>
<feature type="transmembrane region" description="Helical" evidence="10">
    <location>
        <begin position="285"/>
        <end position="302"/>
    </location>
</feature>
<dbReference type="Gene3D" id="1.20.1530.20">
    <property type="match status" value="1"/>
</dbReference>
<dbReference type="Proteomes" id="UP000070444">
    <property type="component" value="Unassembled WGS sequence"/>
</dbReference>
<dbReference type="AlphaFoldDB" id="A0A137NQS7"/>
<organism evidence="11 12">
    <name type="scientific">Conidiobolus coronatus (strain ATCC 28846 / CBS 209.66 / NRRL 28638)</name>
    <name type="common">Delacroixia coronata</name>
    <dbReference type="NCBI Taxonomy" id="796925"/>
    <lineage>
        <taxon>Eukaryota</taxon>
        <taxon>Fungi</taxon>
        <taxon>Fungi incertae sedis</taxon>
        <taxon>Zoopagomycota</taxon>
        <taxon>Entomophthoromycotina</taxon>
        <taxon>Entomophthoromycetes</taxon>
        <taxon>Entomophthorales</taxon>
        <taxon>Ancylistaceae</taxon>
        <taxon>Conidiobolus</taxon>
    </lineage>
</organism>
<dbReference type="OrthoDB" id="187348at2759"/>
<feature type="transmembrane region" description="Helical" evidence="10">
    <location>
        <begin position="9"/>
        <end position="28"/>
    </location>
</feature>
<dbReference type="STRING" id="796925.A0A137NQS7"/>
<feature type="transmembrane region" description="Helical" evidence="10">
    <location>
        <begin position="212"/>
        <end position="233"/>
    </location>
</feature>
<evidence type="ECO:0000256" key="1">
    <source>
        <dbReference type="ARBA" id="ARBA00004651"/>
    </source>
</evidence>
<dbReference type="GO" id="GO:0015297">
    <property type="term" value="F:antiporter activity"/>
    <property type="evidence" value="ECO:0007669"/>
    <property type="project" value="UniProtKB-UniRule"/>
</dbReference>
<evidence type="ECO:0000256" key="6">
    <source>
        <dbReference type="ARBA" id="ARBA00022849"/>
    </source>
</evidence>
<proteinExistence type="inferred from homology"/>
<protein>
    <submittedName>
        <fullName evidence="11">Arsenite efflux protein-like protein</fullName>
    </submittedName>
</protein>
<evidence type="ECO:0000256" key="4">
    <source>
        <dbReference type="ARBA" id="ARBA00022475"/>
    </source>
</evidence>
<keyword evidence="3 9" id="KW-0813">Transport</keyword>
<evidence type="ECO:0000256" key="7">
    <source>
        <dbReference type="ARBA" id="ARBA00022989"/>
    </source>
</evidence>
<keyword evidence="5 9" id="KW-0812">Transmembrane</keyword>
<feature type="transmembrane region" description="Helical" evidence="10">
    <location>
        <begin position="109"/>
        <end position="128"/>
    </location>
</feature>